<dbReference type="GO" id="GO:0032259">
    <property type="term" value="P:methylation"/>
    <property type="evidence" value="ECO:0007669"/>
    <property type="project" value="UniProtKB-KW"/>
</dbReference>
<protein>
    <submittedName>
        <fullName evidence="7">Histone arginine methyltransferase PRMT1</fullName>
    </submittedName>
</protein>
<dbReference type="PANTHER" id="PTHR11006">
    <property type="entry name" value="PROTEIN ARGININE N-METHYLTRANSFERASE"/>
    <property type="match status" value="1"/>
</dbReference>
<dbReference type="PANTHER" id="PTHR11006:SF53">
    <property type="entry name" value="PROTEIN ARGININE N-METHYLTRANSFERASE 3"/>
    <property type="match status" value="1"/>
</dbReference>
<dbReference type="InterPro" id="IPR041698">
    <property type="entry name" value="Methyltransf_25"/>
</dbReference>
<organism evidence="7 8">
    <name type="scientific">Cardiosporidium cionae</name>
    <dbReference type="NCBI Taxonomy" id="476202"/>
    <lineage>
        <taxon>Eukaryota</taxon>
        <taxon>Sar</taxon>
        <taxon>Alveolata</taxon>
        <taxon>Apicomplexa</taxon>
        <taxon>Aconoidasida</taxon>
        <taxon>Nephromycida</taxon>
        <taxon>Cardiosporidium</taxon>
    </lineage>
</organism>
<dbReference type="InterPro" id="IPR029063">
    <property type="entry name" value="SAM-dependent_MTases_sf"/>
</dbReference>
<gene>
    <name evidence="7" type="primary">PRMT1</name>
    <name evidence="7" type="ORF">IE077_001461</name>
</gene>
<dbReference type="InterPro" id="IPR055135">
    <property type="entry name" value="PRMT_dom"/>
</dbReference>
<keyword evidence="3 4" id="KW-0949">S-adenosyl-L-methionine</keyword>
<dbReference type="SUPFAM" id="SSF53335">
    <property type="entry name" value="S-adenosyl-L-methionine-dependent methyltransferases"/>
    <property type="match status" value="1"/>
</dbReference>
<evidence type="ECO:0000256" key="1">
    <source>
        <dbReference type="ARBA" id="ARBA00022603"/>
    </source>
</evidence>
<feature type="domain" description="Methyltransferase" evidence="5">
    <location>
        <begin position="85"/>
        <end position="182"/>
    </location>
</feature>
<keyword evidence="8" id="KW-1185">Reference proteome</keyword>
<proteinExistence type="predicted"/>
<keyword evidence="1 4" id="KW-0489">Methyltransferase</keyword>
<evidence type="ECO:0000313" key="7">
    <source>
        <dbReference type="EMBL" id="KAF8821846.1"/>
    </source>
</evidence>
<dbReference type="Gene3D" id="2.70.160.11">
    <property type="entry name" value="Hnrnp arginine n-methyltransferase1"/>
    <property type="match status" value="1"/>
</dbReference>
<evidence type="ECO:0000259" key="6">
    <source>
        <dbReference type="Pfam" id="PF22528"/>
    </source>
</evidence>
<dbReference type="PROSITE" id="PS51678">
    <property type="entry name" value="SAM_MT_PRMT"/>
    <property type="match status" value="1"/>
</dbReference>
<keyword evidence="2 4" id="KW-0808">Transferase</keyword>
<dbReference type="Pfam" id="PF22528">
    <property type="entry name" value="PRMT_C"/>
    <property type="match status" value="1"/>
</dbReference>
<dbReference type="Pfam" id="PF13649">
    <property type="entry name" value="Methyltransf_25"/>
    <property type="match status" value="1"/>
</dbReference>
<name>A0ABQ7JCY8_9APIC</name>
<dbReference type="InterPro" id="IPR025799">
    <property type="entry name" value="Arg_MeTrfase"/>
</dbReference>
<comment type="caution">
    <text evidence="7">The sequence shown here is derived from an EMBL/GenBank/DDBJ whole genome shotgun (WGS) entry which is preliminary data.</text>
</comment>
<evidence type="ECO:0000313" key="8">
    <source>
        <dbReference type="Proteomes" id="UP000823046"/>
    </source>
</evidence>
<sequence length="364" mass="41634">MADNIKNGNANESSAASSLPNDIELQEFFSQWEMLCQEDISSQDYYFNSYAHFGVHEEMLKDSIRTGAYQRAILDNHHLFRDKIVLDVGSGTGILCLFAAKAGAKHVYGIECAEIVEMAKKITTLNKMNDRITYVKGKAEEVELPVEKVDIILSEWMGYFLLYESMLDSVLFCRDKWLKPNGLIFPDRAALYIAAIEDAEYKEEKVGYWRDVYGFDYSCVKPCILEEPIVDSVDENAIATTQCCILDLNLNTCKKEFLNFCAPYKLFVTRRDFLHAFVAWFDITFTACHKPVGFTTAPFSGPTHWKQTVLYMEDVLIADKKDVVEGIIAVRKSAKNHRDLDIKISYKFNCASGSTNRTQFYRLR</sequence>
<feature type="domain" description="Protein arginine N-methyltransferase" evidence="6">
    <location>
        <begin position="187"/>
        <end position="349"/>
    </location>
</feature>
<evidence type="ECO:0000256" key="2">
    <source>
        <dbReference type="ARBA" id="ARBA00022679"/>
    </source>
</evidence>
<dbReference type="CDD" id="cd02440">
    <property type="entry name" value="AdoMet_MTases"/>
    <property type="match status" value="1"/>
</dbReference>
<evidence type="ECO:0000256" key="4">
    <source>
        <dbReference type="PROSITE-ProRule" id="PRU01015"/>
    </source>
</evidence>
<dbReference type="Gene3D" id="3.40.50.150">
    <property type="entry name" value="Vaccinia Virus protein VP39"/>
    <property type="match status" value="1"/>
</dbReference>
<accession>A0ABQ7JCY8</accession>
<reference evidence="7 8" key="1">
    <citation type="journal article" date="2020" name="bioRxiv">
        <title>Metabolic contributions of an alphaproteobacterial endosymbiont in the apicomplexan Cardiosporidium cionae.</title>
        <authorList>
            <person name="Hunter E.S."/>
            <person name="Paight C.J."/>
            <person name="Lane C.E."/>
        </authorList>
    </citation>
    <scope>NUCLEOTIDE SEQUENCE [LARGE SCALE GENOMIC DNA]</scope>
    <source>
        <strain evidence="7">ESH_2018</strain>
    </source>
</reference>
<dbReference type="EMBL" id="JADAQX010000118">
    <property type="protein sequence ID" value="KAF8821846.1"/>
    <property type="molecule type" value="Genomic_DNA"/>
</dbReference>
<dbReference type="Proteomes" id="UP000823046">
    <property type="component" value="Unassembled WGS sequence"/>
</dbReference>
<evidence type="ECO:0000259" key="5">
    <source>
        <dbReference type="Pfam" id="PF13649"/>
    </source>
</evidence>
<dbReference type="GO" id="GO:0008168">
    <property type="term" value="F:methyltransferase activity"/>
    <property type="evidence" value="ECO:0007669"/>
    <property type="project" value="UniProtKB-KW"/>
</dbReference>
<evidence type="ECO:0000256" key="3">
    <source>
        <dbReference type="ARBA" id="ARBA00022691"/>
    </source>
</evidence>